<accession>A0A0L7QPA9</accession>
<feature type="non-terminal residue" evidence="1">
    <location>
        <position position="1"/>
    </location>
</feature>
<dbReference type="AlphaFoldDB" id="A0A0L7QPA9"/>
<reference evidence="1 2" key="1">
    <citation type="submission" date="2015-07" db="EMBL/GenBank/DDBJ databases">
        <title>The genome of Habropoda laboriosa.</title>
        <authorList>
            <person name="Pan H."/>
            <person name="Kapheim K."/>
        </authorList>
    </citation>
    <scope>NUCLEOTIDE SEQUENCE [LARGE SCALE GENOMIC DNA]</scope>
    <source>
        <strain evidence="1">0110345459</strain>
    </source>
</reference>
<organism evidence="1 2">
    <name type="scientific">Habropoda laboriosa</name>
    <dbReference type="NCBI Taxonomy" id="597456"/>
    <lineage>
        <taxon>Eukaryota</taxon>
        <taxon>Metazoa</taxon>
        <taxon>Ecdysozoa</taxon>
        <taxon>Arthropoda</taxon>
        <taxon>Hexapoda</taxon>
        <taxon>Insecta</taxon>
        <taxon>Pterygota</taxon>
        <taxon>Neoptera</taxon>
        <taxon>Endopterygota</taxon>
        <taxon>Hymenoptera</taxon>
        <taxon>Apocrita</taxon>
        <taxon>Aculeata</taxon>
        <taxon>Apoidea</taxon>
        <taxon>Anthophila</taxon>
        <taxon>Apidae</taxon>
        <taxon>Habropoda</taxon>
    </lineage>
</organism>
<evidence type="ECO:0000313" key="1">
    <source>
        <dbReference type="EMBL" id="KOC60384.1"/>
    </source>
</evidence>
<dbReference type="OrthoDB" id="7678075at2759"/>
<dbReference type="Proteomes" id="UP000053825">
    <property type="component" value="Unassembled WGS sequence"/>
</dbReference>
<sequence>VVNNIRITTENRVKSKVDTCNNGICNVSVSSKQDKDGNIVTDVHLSIVTKLETDSNNKTNDIPFVDGVRGIGNTYDHSLDPHHLNYSRPSTYFYNSIPQIQSRYQGGEPWYQGRRMFQRPEIWRSHSSDRYTGWLPNRLVVDDKIEPPFSKTQRNNE</sequence>
<name>A0A0L7QPA9_9HYME</name>
<evidence type="ECO:0000313" key="2">
    <source>
        <dbReference type="Proteomes" id="UP000053825"/>
    </source>
</evidence>
<dbReference type="EMBL" id="KQ414836">
    <property type="protein sequence ID" value="KOC60384.1"/>
    <property type="molecule type" value="Genomic_DNA"/>
</dbReference>
<proteinExistence type="predicted"/>
<protein>
    <submittedName>
        <fullName evidence="1">Uncharacterized protein</fullName>
    </submittedName>
</protein>
<keyword evidence="2" id="KW-1185">Reference proteome</keyword>
<gene>
    <name evidence="1" type="ORF">WH47_08512</name>
</gene>